<dbReference type="InParanoid" id="G0MKX9"/>
<dbReference type="Proteomes" id="UP000008068">
    <property type="component" value="Unassembled WGS sequence"/>
</dbReference>
<protein>
    <submittedName>
        <fullName evidence="1">Uncharacterized protein</fullName>
    </submittedName>
</protein>
<gene>
    <name evidence="1" type="ORF">CAEBREN_32248</name>
</gene>
<dbReference type="HOGENOM" id="CLU_3385227_0_0_1"/>
<name>G0MKX9_CAEBE</name>
<evidence type="ECO:0000313" key="2">
    <source>
        <dbReference type="Proteomes" id="UP000008068"/>
    </source>
</evidence>
<dbReference type="AlphaFoldDB" id="G0MKX9"/>
<reference evidence="2" key="1">
    <citation type="submission" date="2011-07" db="EMBL/GenBank/DDBJ databases">
        <authorList>
            <consortium name="Caenorhabditis brenneri Sequencing and Analysis Consortium"/>
            <person name="Wilson R.K."/>
        </authorList>
    </citation>
    <scope>NUCLEOTIDE SEQUENCE [LARGE SCALE GENOMIC DNA]</scope>
    <source>
        <strain evidence="2">PB2801</strain>
    </source>
</reference>
<accession>G0MKX9</accession>
<proteinExistence type="predicted"/>
<dbReference type="EMBL" id="GL379799">
    <property type="protein sequence ID" value="EGT34831.1"/>
    <property type="molecule type" value="Genomic_DNA"/>
</dbReference>
<evidence type="ECO:0000313" key="1">
    <source>
        <dbReference type="EMBL" id="EGT34831.1"/>
    </source>
</evidence>
<keyword evidence="2" id="KW-1185">Reference proteome</keyword>
<organism evidence="2">
    <name type="scientific">Caenorhabditis brenneri</name>
    <name type="common">Nematode worm</name>
    <dbReference type="NCBI Taxonomy" id="135651"/>
    <lineage>
        <taxon>Eukaryota</taxon>
        <taxon>Metazoa</taxon>
        <taxon>Ecdysozoa</taxon>
        <taxon>Nematoda</taxon>
        <taxon>Chromadorea</taxon>
        <taxon>Rhabditida</taxon>
        <taxon>Rhabditina</taxon>
        <taxon>Rhabditomorpha</taxon>
        <taxon>Rhabditoidea</taxon>
        <taxon>Rhabditidae</taxon>
        <taxon>Peloderinae</taxon>
        <taxon>Caenorhabditis</taxon>
    </lineage>
</organism>
<sequence length="33" mass="4008">MRYKLEGLQQPIINPTFDHKVFDVYIVLLRTMQ</sequence>